<gene>
    <name evidence="2" type="ORF">PCON_05830</name>
</gene>
<dbReference type="EMBL" id="HF935283">
    <property type="protein sequence ID" value="CCX06243.1"/>
    <property type="molecule type" value="Genomic_DNA"/>
</dbReference>
<accession>U4L1X0</accession>
<evidence type="ECO:0000256" key="1">
    <source>
        <dbReference type="SAM" id="MobiDB-lite"/>
    </source>
</evidence>
<reference evidence="2 3" key="1">
    <citation type="journal article" date="2013" name="PLoS Genet.">
        <title>The genome and development-dependent transcriptomes of Pyronema confluens: a window into fungal evolution.</title>
        <authorList>
            <person name="Traeger S."/>
            <person name="Altegoer F."/>
            <person name="Freitag M."/>
            <person name="Gabaldon T."/>
            <person name="Kempken F."/>
            <person name="Kumar A."/>
            <person name="Marcet-Houben M."/>
            <person name="Poggeler S."/>
            <person name="Stajich J.E."/>
            <person name="Nowrousian M."/>
        </authorList>
    </citation>
    <scope>NUCLEOTIDE SEQUENCE [LARGE SCALE GENOMIC DNA]</scope>
    <source>
        <strain evidence="3">CBS 100304</strain>
        <tissue evidence="2">Vegetative mycelium</tissue>
    </source>
</reference>
<protein>
    <submittedName>
        <fullName evidence="2">Uncharacterized protein</fullName>
    </submittedName>
</protein>
<organism evidence="2 3">
    <name type="scientific">Pyronema omphalodes (strain CBS 100304)</name>
    <name type="common">Pyronema confluens</name>
    <dbReference type="NCBI Taxonomy" id="1076935"/>
    <lineage>
        <taxon>Eukaryota</taxon>
        <taxon>Fungi</taxon>
        <taxon>Dikarya</taxon>
        <taxon>Ascomycota</taxon>
        <taxon>Pezizomycotina</taxon>
        <taxon>Pezizomycetes</taxon>
        <taxon>Pezizales</taxon>
        <taxon>Pyronemataceae</taxon>
        <taxon>Pyronema</taxon>
    </lineage>
</organism>
<feature type="region of interest" description="Disordered" evidence="1">
    <location>
        <begin position="1"/>
        <end position="64"/>
    </location>
</feature>
<dbReference type="AlphaFoldDB" id="U4L1X0"/>
<dbReference type="Proteomes" id="UP000018144">
    <property type="component" value="Unassembled WGS sequence"/>
</dbReference>
<name>U4L1X0_PYROM</name>
<evidence type="ECO:0000313" key="2">
    <source>
        <dbReference type="EMBL" id="CCX06243.1"/>
    </source>
</evidence>
<evidence type="ECO:0000313" key="3">
    <source>
        <dbReference type="Proteomes" id="UP000018144"/>
    </source>
</evidence>
<proteinExistence type="predicted"/>
<sequence length="64" mass="6971">MSDYRGPPNGYPYQGSGRPPPADYSLHLIPERPLQGDARSLRGFDPRAGGGAPGSAYNYTQYQQ</sequence>
<keyword evidence="3" id="KW-1185">Reference proteome</keyword>